<keyword evidence="6" id="KW-1185">Reference proteome</keyword>
<accession>A0ABN2NJ21</accession>
<name>A0ABN2NJ21_9MICO</name>
<evidence type="ECO:0000256" key="2">
    <source>
        <dbReference type="ARBA" id="ARBA00023125"/>
    </source>
</evidence>
<evidence type="ECO:0000313" key="5">
    <source>
        <dbReference type="EMBL" id="GAA1871381.1"/>
    </source>
</evidence>
<feature type="domain" description="Transcriptional regulator LacI/GalR-like sensor" evidence="4">
    <location>
        <begin position="2"/>
        <end position="50"/>
    </location>
</feature>
<evidence type="ECO:0000259" key="4">
    <source>
        <dbReference type="Pfam" id="PF13377"/>
    </source>
</evidence>
<keyword evidence="1" id="KW-0805">Transcription regulation</keyword>
<dbReference type="InterPro" id="IPR028082">
    <property type="entry name" value="Peripla_BP_I"/>
</dbReference>
<dbReference type="EMBL" id="BAAANL010000007">
    <property type="protein sequence ID" value="GAA1871381.1"/>
    <property type="molecule type" value="Genomic_DNA"/>
</dbReference>
<organism evidence="5 6">
    <name type="scientific">Myceligenerans crystallogenes</name>
    <dbReference type="NCBI Taxonomy" id="316335"/>
    <lineage>
        <taxon>Bacteria</taxon>
        <taxon>Bacillati</taxon>
        <taxon>Actinomycetota</taxon>
        <taxon>Actinomycetes</taxon>
        <taxon>Micrococcales</taxon>
        <taxon>Promicromonosporaceae</taxon>
        <taxon>Myceligenerans</taxon>
    </lineage>
</organism>
<sequence length="55" mass="5739">MSTPPLAAVHQPIADIGRSAVSTVVNLARGATLTTQRVELSTHLVVRDSTTEPAT</sequence>
<dbReference type="Pfam" id="PF13377">
    <property type="entry name" value="Peripla_BP_3"/>
    <property type="match status" value="1"/>
</dbReference>
<dbReference type="Proteomes" id="UP001501094">
    <property type="component" value="Unassembled WGS sequence"/>
</dbReference>
<reference evidence="5 6" key="1">
    <citation type="journal article" date="2019" name="Int. J. Syst. Evol. Microbiol.">
        <title>The Global Catalogue of Microorganisms (GCM) 10K type strain sequencing project: providing services to taxonomists for standard genome sequencing and annotation.</title>
        <authorList>
            <consortium name="The Broad Institute Genomics Platform"/>
            <consortium name="The Broad Institute Genome Sequencing Center for Infectious Disease"/>
            <person name="Wu L."/>
            <person name="Ma J."/>
        </authorList>
    </citation>
    <scope>NUCLEOTIDE SEQUENCE [LARGE SCALE GENOMIC DNA]</scope>
    <source>
        <strain evidence="5 6">JCM 14326</strain>
    </source>
</reference>
<keyword evidence="3" id="KW-0804">Transcription</keyword>
<evidence type="ECO:0000313" key="6">
    <source>
        <dbReference type="Proteomes" id="UP001501094"/>
    </source>
</evidence>
<evidence type="ECO:0000256" key="3">
    <source>
        <dbReference type="ARBA" id="ARBA00023163"/>
    </source>
</evidence>
<comment type="caution">
    <text evidence="5">The sequence shown here is derived from an EMBL/GenBank/DDBJ whole genome shotgun (WGS) entry which is preliminary data.</text>
</comment>
<dbReference type="Gene3D" id="3.40.50.2300">
    <property type="match status" value="2"/>
</dbReference>
<dbReference type="InterPro" id="IPR046335">
    <property type="entry name" value="LacI/GalR-like_sensor"/>
</dbReference>
<keyword evidence="2" id="KW-0238">DNA-binding</keyword>
<protein>
    <recommendedName>
        <fullName evidence="4">Transcriptional regulator LacI/GalR-like sensor domain-containing protein</fullName>
    </recommendedName>
</protein>
<gene>
    <name evidence="5" type="ORF">GCM10009751_33220</name>
</gene>
<evidence type="ECO:0000256" key="1">
    <source>
        <dbReference type="ARBA" id="ARBA00023015"/>
    </source>
</evidence>
<proteinExistence type="predicted"/>
<dbReference type="SUPFAM" id="SSF53822">
    <property type="entry name" value="Periplasmic binding protein-like I"/>
    <property type="match status" value="1"/>
</dbReference>